<evidence type="ECO:0000313" key="2">
    <source>
        <dbReference type="EMBL" id="OGE40944.1"/>
    </source>
</evidence>
<evidence type="ECO:0000259" key="1">
    <source>
        <dbReference type="PROSITE" id="PS51186"/>
    </source>
</evidence>
<comment type="caution">
    <text evidence="2">The sequence shown here is derived from an EMBL/GenBank/DDBJ whole genome shotgun (WGS) entry which is preliminary data.</text>
</comment>
<evidence type="ECO:0000313" key="3">
    <source>
        <dbReference type="Proteomes" id="UP000177328"/>
    </source>
</evidence>
<dbReference type="InterPro" id="IPR016181">
    <property type="entry name" value="Acyl_CoA_acyltransferase"/>
</dbReference>
<dbReference type="CDD" id="cd04301">
    <property type="entry name" value="NAT_SF"/>
    <property type="match status" value="1"/>
</dbReference>
<dbReference type="Gene3D" id="3.40.630.30">
    <property type="match status" value="1"/>
</dbReference>
<protein>
    <recommendedName>
        <fullName evidence="1">N-acetyltransferase domain-containing protein</fullName>
    </recommendedName>
</protein>
<dbReference type="InterPro" id="IPR000182">
    <property type="entry name" value="GNAT_dom"/>
</dbReference>
<organism evidence="2 3">
    <name type="scientific">Candidatus Daviesbacteria bacterium RIFCSPHIGHO2_02_FULL_43_12</name>
    <dbReference type="NCBI Taxonomy" id="1797776"/>
    <lineage>
        <taxon>Bacteria</taxon>
        <taxon>Candidatus Daviesiibacteriota</taxon>
    </lineage>
</organism>
<dbReference type="Proteomes" id="UP000177328">
    <property type="component" value="Unassembled WGS sequence"/>
</dbReference>
<dbReference type="EMBL" id="MFDD01000003">
    <property type="protein sequence ID" value="OGE40944.1"/>
    <property type="molecule type" value="Genomic_DNA"/>
</dbReference>
<dbReference type="GO" id="GO:0016747">
    <property type="term" value="F:acyltransferase activity, transferring groups other than amino-acyl groups"/>
    <property type="evidence" value="ECO:0007669"/>
    <property type="project" value="InterPro"/>
</dbReference>
<name>A0A1F5KJ90_9BACT</name>
<dbReference type="Pfam" id="PF13508">
    <property type="entry name" value="Acetyltransf_7"/>
    <property type="match status" value="1"/>
</dbReference>
<sequence length="255" mass="27750">MEIPLDSLCIKNLWQSLGHEVDQISQDATGYLAAFVSDGWIVLTGAQVADLNMALVHGISPQAWLEDSVNSFKTRKIPGVVFLTDSVSSFMSQAASDLGLENQGVMPHLARRSDLNTPEVATVDVSNYKDETSLRQAAQLQSNAFGYDLSELNMTLGGKVLDNPAVQLFVGRDCGRPVSTVMTIADGRTRGVWNMATDPGYQGKGFGSAVLARALNYSRQGCNLDHLLATQRAESLYRRFGFRPIGTASTFTWQP</sequence>
<feature type="domain" description="N-acetyltransferase" evidence="1">
    <location>
        <begin position="123"/>
        <end position="255"/>
    </location>
</feature>
<gene>
    <name evidence="2" type="ORF">A3D25_02810</name>
</gene>
<dbReference type="AlphaFoldDB" id="A0A1F5KJ90"/>
<reference evidence="2 3" key="1">
    <citation type="journal article" date="2016" name="Nat. Commun.">
        <title>Thousands of microbial genomes shed light on interconnected biogeochemical processes in an aquifer system.</title>
        <authorList>
            <person name="Anantharaman K."/>
            <person name="Brown C.T."/>
            <person name="Hug L.A."/>
            <person name="Sharon I."/>
            <person name="Castelle C.J."/>
            <person name="Probst A.J."/>
            <person name="Thomas B.C."/>
            <person name="Singh A."/>
            <person name="Wilkins M.J."/>
            <person name="Karaoz U."/>
            <person name="Brodie E.L."/>
            <person name="Williams K.H."/>
            <person name="Hubbard S.S."/>
            <person name="Banfield J.F."/>
        </authorList>
    </citation>
    <scope>NUCLEOTIDE SEQUENCE [LARGE SCALE GENOMIC DNA]</scope>
</reference>
<accession>A0A1F5KJ90</accession>
<dbReference type="SUPFAM" id="SSF55729">
    <property type="entry name" value="Acyl-CoA N-acyltransferases (Nat)"/>
    <property type="match status" value="1"/>
</dbReference>
<dbReference type="PROSITE" id="PS51186">
    <property type="entry name" value="GNAT"/>
    <property type="match status" value="1"/>
</dbReference>
<proteinExistence type="predicted"/>